<dbReference type="GO" id="GO:0004176">
    <property type="term" value="F:ATP-dependent peptidase activity"/>
    <property type="evidence" value="ECO:0007669"/>
    <property type="project" value="UniProtKB-UniRule"/>
</dbReference>
<dbReference type="InterPro" id="IPR020568">
    <property type="entry name" value="Ribosomal_Su5_D2-typ_SF"/>
</dbReference>
<feature type="domain" description="Lon proteolytic" evidence="12">
    <location>
        <begin position="680"/>
        <end position="866"/>
    </location>
</feature>
<evidence type="ECO:0000256" key="9">
    <source>
        <dbReference type="PROSITE-ProRule" id="PRU01122"/>
    </source>
</evidence>
<dbReference type="PROSITE" id="PS51786">
    <property type="entry name" value="LON_PROTEOLYTIC"/>
    <property type="match status" value="1"/>
</dbReference>
<evidence type="ECO:0000313" key="15">
    <source>
        <dbReference type="Proteomes" id="UP000324091"/>
    </source>
</evidence>
<dbReference type="GO" id="GO:0005782">
    <property type="term" value="C:peroxisomal matrix"/>
    <property type="evidence" value="ECO:0007669"/>
    <property type="project" value="UniProtKB-SubCell"/>
</dbReference>
<evidence type="ECO:0000256" key="11">
    <source>
        <dbReference type="SAM" id="MobiDB-lite"/>
    </source>
</evidence>
<gene>
    <name evidence="8" type="primary">LONP2</name>
    <name evidence="14" type="ORF">D4764_13G0008560</name>
</gene>
<comment type="subcellular location">
    <subcellularLocation>
        <location evidence="1 8">Peroxisome matrix</location>
    </subcellularLocation>
</comment>
<dbReference type="GO" id="GO:0016485">
    <property type="term" value="P:protein processing"/>
    <property type="evidence" value="ECO:0007669"/>
    <property type="project" value="UniProtKB-UniRule"/>
</dbReference>
<evidence type="ECO:0000256" key="3">
    <source>
        <dbReference type="ARBA" id="ARBA00022741"/>
    </source>
</evidence>
<dbReference type="FunFam" id="1.20.5.5270:FF:000003">
    <property type="entry name" value="Lon protease homolog 2, peroxisomal"/>
    <property type="match status" value="1"/>
</dbReference>
<dbReference type="FunFam" id="1.10.8.60:FF:000207">
    <property type="entry name" value="Lon protease homolog 2, peroxisomal"/>
    <property type="match status" value="1"/>
</dbReference>
<dbReference type="InterPro" id="IPR054594">
    <property type="entry name" value="Lon_lid"/>
</dbReference>
<dbReference type="InterPro" id="IPR008268">
    <property type="entry name" value="Peptidase_S16_AS"/>
</dbReference>
<dbReference type="Gene3D" id="1.20.5.5270">
    <property type="match status" value="1"/>
</dbReference>
<dbReference type="Gene3D" id="1.20.58.1480">
    <property type="match status" value="1"/>
</dbReference>
<dbReference type="FunFam" id="3.40.50.300:FF:000382">
    <property type="entry name" value="Lon protease homolog 2, peroxisomal"/>
    <property type="match status" value="1"/>
</dbReference>
<proteinExistence type="inferred from homology"/>
<dbReference type="SMART" id="SM00464">
    <property type="entry name" value="LON"/>
    <property type="match status" value="1"/>
</dbReference>
<dbReference type="Gene3D" id="3.30.230.10">
    <property type="match status" value="1"/>
</dbReference>
<dbReference type="Gene3D" id="2.30.130.40">
    <property type="entry name" value="LON domain-like"/>
    <property type="match status" value="1"/>
</dbReference>
<dbReference type="InterPro" id="IPR003959">
    <property type="entry name" value="ATPase_AAA_core"/>
</dbReference>
<reference evidence="14 15" key="1">
    <citation type="submission" date="2019-04" db="EMBL/GenBank/DDBJ databases">
        <title>Chromosome genome assembly for Takifugu flavidus.</title>
        <authorList>
            <person name="Xiao S."/>
        </authorList>
    </citation>
    <scope>NUCLEOTIDE SEQUENCE [LARGE SCALE GENOMIC DNA]</scope>
    <source>
        <strain evidence="14">HTHZ2018</strain>
        <tissue evidence="14">Muscle</tissue>
    </source>
</reference>
<dbReference type="GO" id="GO:0006515">
    <property type="term" value="P:protein quality control for misfolded or incompletely synthesized proteins"/>
    <property type="evidence" value="ECO:0007669"/>
    <property type="project" value="UniProtKB-UniRule"/>
</dbReference>
<dbReference type="InterPro" id="IPR015947">
    <property type="entry name" value="PUA-like_sf"/>
</dbReference>
<dbReference type="Pfam" id="PF00004">
    <property type="entry name" value="AAA"/>
    <property type="match status" value="1"/>
</dbReference>
<feature type="region of interest" description="Disordered" evidence="11">
    <location>
        <begin position="1089"/>
        <end position="1128"/>
    </location>
</feature>
<feature type="domain" description="Lon N-terminal" evidence="13">
    <location>
        <begin position="13"/>
        <end position="279"/>
    </location>
</feature>
<dbReference type="InterPro" id="IPR003111">
    <property type="entry name" value="Lon_prtase_N"/>
</dbReference>
<evidence type="ECO:0000259" key="12">
    <source>
        <dbReference type="PROSITE" id="PS51786"/>
    </source>
</evidence>
<dbReference type="Proteomes" id="UP000324091">
    <property type="component" value="Chromosome 13"/>
</dbReference>
<comment type="similarity">
    <text evidence="8 9 10">Belongs to the peptidase S16 family.</text>
</comment>
<dbReference type="InterPro" id="IPR027417">
    <property type="entry name" value="P-loop_NTPase"/>
</dbReference>
<evidence type="ECO:0000256" key="1">
    <source>
        <dbReference type="ARBA" id="ARBA00004253"/>
    </source>
</evidence>
<dbReference type="CDD" id="cd19500">
    <property type="entry name" value="RecA-like_Lon"/>
    <property type="match status" value="1"/>
</dbReference>
<dbReference type="PANTHER" id="PTHR10046">
    <property type="entry name" value="ATP DEPENDENT LON PROTEASE FAMILY MEMBER"/>
    <property type="match status" value="1"/>
</dbReference>
<dbReference type="Gene3D" id="1.10.8.60">
    <property type="match status" value="1"/>
</dbReference>
<dbReference type="InterPro" id="IPR027065">
    <property type="entry name" value="Lon_Prtase"/>
</dbReference>
<protein>
    <recommendedName>
        <fullName evidence="8">Lon protease homolog 2, peroxisomal</fullName>
        <ecNumber evidence="8">3.4.21.-</ecNumber>
    </recommendedName>
</protein>
<comment type="caution">
    <text evidence="14">The sequence shown here is derived from an EMBL/GenBank/DDBJ whole genome shotgun (WGS) entry which is preliminary data.</text>
</comment>
<dbReference type="InterPro" id="IPR014721">
    <property type="entry name" value="Ribsml_uS5_D2-typ_fold_subgr"/>
</dbReference>
<evidence type="ECO:0000256" key="7">
    <source>
        <dbReference type="ARBA" id="ARBA00023140"/>
    </source>
</evidence>
<dbReference type="EMBL" id="RHFK02000005">
    <property type="protein sequence ID" value="TWW76194.1"/>
    <property type="molecule type" value="Genomic_DNA"/>
</dbReference>
<feature type="compositionally biased region" description="Basic residues" evidence="11">
    <location>
        <begin position="1003"/>
        <end position="1014"/>
    </location>
</feature>
<dbReference type="InterPro" id="IPR004815">
    <property type="entry name" value="Lon_bac/euk-typ"/>
</dbReference>
<evidence type="ECO:0000256" key="2">
    <source>
        <dbReference type="ARBA" id="ARBA00022670"/>
    </source>
</evidence>
<dbReference type="Pfam" id="PF02190">
    <property type="entry name" value="LON_substr_bdg"/>
    <property type="match status" value="1"/>
</dbReference>
<dbReference type="EC" id="3.4.21.-" evidence="8"/>
<dbReference type="AlphaFoldDB" id="A0A5C6P8Q1"/>
<evidence type="ECO:0000256" key="8">
    <source>
        <dbReference type="HAMAP-Rule" id="MF_03121"/>
    </source>
</evidence>
<evidence type="ECO:0000313" key="14">
    <source>
        <dbReference type="EMBL" id="TWW76194.1"/>
    </source>
</evidence>
<feature type="compositionally biased region" description="Polar residues" evidence="11">
    <location>
        <begin position="1015"/>
        <end position="1027"/>
    </location>
</feature>
<dbReference type="SMART" id="SM00382">
    <property type="entry name" value="AAA"/>
    <property type="match status" value="1"/>
</dbReference>
<keyword evidence="6 8" id="KW-0067">ATP-binding</keyword>
<keyword evidence="3 8" id="KW-0547">Nucleotide-binding</keyword>
<dbReference type="InterPro" id="IPR046336">
    <property type="entry name" value="Lon_prtase_N_sf"/>
</dbReference>
<accession>A0A5C6P8Q1</accession>
<dbReference type="SUPFAM" id="SSF52540">
    <property type="entry name" value="P-loop containing nucleoside triphosphate hydrolases"/>
    <property type="match status" value="1"/>
</dbReference>
<dbReference type="InterPro" id="IPR003593">
    <property type="entry name" value="AAA+_ATPase"/>
</dbReference>
<dbReference type="Pfam" id="PF22667">
    <property type="entry name" value="Lon_lid"/>
    <property type="match status" value="1"/>
</dbReference>
<dbReference type="FunFam" id="3.30.230.10:FF:000019">
    <property type="entry name" value="Lon protease homolog 2, peroxisomal"/>
    <property type="match status" value="1"/>
</dbReference>
<dbReference type="SUPFAM" id="SSF54211">
    <property type="entry name" value="Ribosomal protein S5 domain 2-like"/>
    <property type="match status" value="1"/>
</dbReference>
<feature type="region of interest" description="Disordered" evidence="11">
    <location>
        <begin position="290"/>
        <end position="316"/>
    </location>
</feature>
<evidence type="ECO:0000256" key="6">
    <source>
        <dbReference type="ARBA" id="ARBA00022840"/>
    </source>
</evidence>
<feature type="region of interest" description="Disordered" evidence="11">
    <location>
        <begin position="867"/>
        <end position="901"/>
    </location>
</feature>
<evidence type="ECO:0000256" key="5">
    <source>
        <dbReference type="ARBA" id="ARBA00022825"/>
    </source>
</evidence>
<feature type="short sequence motif" description="Microbody targeting signal" evidence="8">
    <location>
        <begin position="1126"/>
        <end position="1128"/>
    </location>
</feature>
<dbReference type="GO" id="GO:0005524">
    <property type="term" value="F:ATP binding"/>
    <property type="evidence" value="ECO:0007669"/>
    <property type="project" value="UniProtKB-UniRule"/>
</dbReference>
<sequence>MTSDPGIRLPGRLPLLLTHEGVLLPGSTGRFSVDSPRNMNLVRQRLLRGTSLKSTIIGVIPSRDPEQHTDELPALHNSDSSLVMAEVTTDPPTDPDGPPASSACPVSPQPVLCLLSLSCLSCVLSLSRVSCVLSLTGTAGLAVQVVGSNWPKPHYTLLITGLCRFKVSGLLQERPFVLAEVEQLDKLDQYTAGTAPSGELVDLSDKFYQAAAQLVDMLDMSVPVVSKLKRLLDTLPRETLPDVVASMIRASNKEKLQVLDAVDLEERFRTVLPMLTRQIEALNLLQKSRKLSPASAAKGPGQRFRHDGNDEDEDGDDTAVLERKVHAADMPEAALKVCLKELKRLKKMPPSMPEYALTRNYLDLMVDLPWSRSTKDQLDIGAARRLLDEDHYALDKLKRRVLEYLAVRQLKTSLKGPILCFVGPPGVGKTSVGRSIARTLGREFHRIALGGVCDQSDIRGHRRTYVGSLPGRIINGLKTAGVNNPVFLLDEVDKLGKSLQGDPAAALLEVLDPEQNHSFTDHYLNVAFDLSQVLFIATANTVATIPPALLDRMEVLQVPGYTQEERVQIAHRHLIPNQLQQHGLTPQQLLIPQDSTQQIISRYTREAGVRSLERKIAAICRAVAVKVAEGHGAPKELSSECLEQQGEKAAPPEMPIVVDHMALSDILGPPMFDMEVSERLTLPGVAVGLAWTPLGGELMFVEASRMEGDGQLTLTGQLGDVMKESAHLAISWLRTNAKRYQLTNLTGSPDPLEGTDIHLHFPAGAVTKDGPSAGVTIVTCLASLFSGRLVRSDVAMTGEITLRGLVLPVGGIKDKVLAAHRGGVKCVVLPKRNQKDLEELPANVRADLDFILAQNLDEVLDTAFEGGFPARGSSRPHPQLTSKLSGASRAGPGRGGDAGLLVQDRSHGTQQEVVVQVRDLRPGEGPASRPGTCVQVRDLRPGRGPPLLGLLSHIQGLRSWRFHPDWYRWGWSLVSAWLPLTTIAFQQGGQNQLQPNQDVRPPPRAKKERQHRYKNGSTCINKINVNGTKRPRRRGRGRAVAEAGVGGAERRRAHVYKNTSERRKTVTDWRKDPTPAGFLWLLHEQPSHAPEVDRGVHQGGPPGGTARGDHRGRGGPGARRAAQHKPEF</sequence>
<dbReference type="NCBIfam" id="TIGR00763">
    <property type="entry name" value="lon"/>
    <property type="match status" value="1"/>
</dbReference>
<comment type="function">
    <text evidence="8">ATP-dependent serine protease that mediates the selective degradation of misfolded and unassembled polypeptides in the peroxisomal matrix. Necessary for type 2 peroxisome targeting signal (PTS2)-containing protein processing and facilitates peroxisome matrix protein import.</text>
</comment>
<dbReference type="GO" id="GO:0016558">
    <property type="term" value="P:protein import into peroxisome matrix"/>
    <property type="evidence" value="ECO:0007669"/>
    <property type="project" value="UniProtKB-UniRule"/>
</dbReference>
<feature type="active site" evidence="8 9">
    <location>
        <position position="772"/>
    </location>
</feature>
<evidence type="ECO:0000259" key="13">
    <source>
        <dbReference type="PROSITE" id="PS51787"/>
    </source>
</evidence>
<feature type="binding site" evidence="8">
    <location>
        <begin position="423"/>
        <end position="430"/>
    </location>
    <ligand>
        <name>ATP</name>
        <dbReference type="ChEBI" id="CHEBI:30616"/>
    </ligand>
</feature>
<evidence type="ECO:0000256" key="4">
    <source>
        <dbReference type="ARBA" id="ARBA00022801"/>
    </source>
</evidence>
<dbReference type="InterPro" id="IPR027501">
    <property type="entry name" value="Lonp2_euk"/>
</dbReference>
<feature type="compositionally biased region" description="Gly residues" evidence="11">
    <location>
        <begin position="1097"/>
        <end position="1106"/>
    </location>
</feature>
<dbReference type="PROSITE" id="PS01046">
    <property type="entry name" value="LON_SER"/>
    <property type="match status" value="1"/>
</dbReference>
<dbReference type="HAMAP" id="MF_03121">
    <property type="entry name" value="lonp2_euk"/>
    <property type="match status" value="1"/>
</dbReference>
<keyword evidence="7 8" id="KW-0576">Peroxisome</keyword>
<dbReference type="Pfam" id="PF05362">
    <property type="entry name" value="Lon_C"/>
    <property type="match status" value="1"/>
</dbReference>
<keyword evidence="5 8" id="KW-0720">Serine protease</keyword>
<evidence type="ECO:0000256" key="10">
    <source>
        <dbReference type="RuleBase" id="RU000591"/>
    </source>
</evidence>
<feature type="region of interest" description="Disordered" evidence="11">
    <location>
        <begin position="989"/>
        <end position="1046"/>
    </location>
</feature>
<dbReference type="Gene3D" id="3.40.50.300">
    <property type="entry name" value="P-loop containing nucleotide triphosphate hydrolases"/>
    <property type="match status" value="1"/>
</dbReference>
<organism evidence="14 15">
    <name type="scientific">Takifugu flavidus</name>
    <name type="common">sansaifugu</name>
    <dbReference type="NCBI Taxonomy" id="433684"/>
    <lineage>
        <taxon>Eukaryota</taxon>
        <taxon>Metazoa</taxon>
        <taxon>Chordata</taxon>
        <taxon>Craniata</taxon>
        <taxon>Vertebrata</taxon>
        <taxon>Euteleostomi</taxon>
        <taxon>Actinopterygii</taxon>
        <taxon>Neopterygii</taxon>
        <taxon>Teleostei</taxon>
        <taxon>Neoteleostei</taxon>
        <taxon>Acanthomorphata</taxon>
        <taxon>Eupercaria</taxon>
        <taxon>Tetraodontiformes</taxon>
        <taxon>Tetradontoidea</taxon>
        <taxon>Tetraodontidae</taxon>
        <taxon>Takifugu</taxon>
    </lineage>
</organism>
<dbReference type="PROSITE" id="PS51787">
    <property type="entry name" value="LON_N"/>
    <property type="match status" value="1"/>
</dbReference>
<dbReference type="InterPro" id="IPR008269">
    <property type="entry name" value="Lon_proteolytic"/>
</dbReference>
<keyword evidence="15" id="KW-1185">Reference proteome</keyword>
<keyword evidence="4 8" id="KW-0378">Hydrolase</keyword>
<feature type="active site" evidence="8 9">
    <location>
        <position position="815"/>
    </location>
</feature>
<dbReference type="PRINTS" id="PR00830">
    <property type="entry name" value="ENDOLAPTASE"/>
</dbReference>
<dbReference type="SUPFAM" id="SSF88697">
    <property type="entry name" value="PUA domain-like"/>
    <property type="match status" value="1"/>
</dbReference>
<dbReference type="GO" id="GO:0016887">
    <property type="term" value="F:ATP hydrolysis activity"/>
    <property type="evidence" value="ECO:0007669"/>
    <property type="project" value="UniProtKB-UniRule"/>
</dbReference>
<name>A0A5C6P8Q1_9TELE</name>
<dbReference type="GO" id="GO:0004252">
    <property type="term" value="F:serine-type endopeptidase activity"/>
    <property type="evidence" value="ECO:0007669"/>
    <property type="project" value="UniProtKB-UniRule"/>
</dbReference>
<keyword evidence="2 8" id="KW-0645">Protease</keyword>